<protein>
    <submittedName>
        <fullName evidence="4">Uncharacterized protein</fullName>
    </submittedName>
</protein>
<dbReference type="Gene3D" id="1.25.40.20">
    <property type="entry name" value="Ankyrin repeat-containing domain"/>
    <property type="match status" value="1"/>
</dbReference>
<dbReference type="InterPro" id="IPR002110">
    <property type="entry name" value="Ankyrin_rpt"/>
</dbReference>
<dbReference type="Pfam" id="PF12796">
    <property type="entry name" value="Ank_2"/>
    <property type="match status" value="1"/>
</dbReference>
<evidence type="ECO:0000256" key="2">
    <source>
        <dbReference type="ARBA" id="ARBA00023043"/>
    </source>
</evidence>
<keyword evidence="2 3" id="KW-0040">ANK repeat</keyword>
<evidence type="ECO:0000313" key="4">
    <source>
        <dbReference type="EMBL" id="KAK3753878.1"/>
    </source>
</evidence>
<gene>
    <name evidence="4" type="ORF">RRG08_006265</name>
</gene>
<dbReference type="AlphaFoldDB" id="A0AAE0YPR5"/>
<dbReference type="PANTHER" id="PTHR24198:SF165">
    <property type="entry name" value="ANKYRIN REPEAT-CONTAINING PROTEIN-RELATED"/>
    <property type="match status" value="1"/>
</dbReference>
<comment type="caution">
    <text evidence="4">The sequence shown here is derived from an EMBL/GenBank/DDBJ whole genome shotgun (WGS) entry which is preliminary data.</text>
</comment>
<name>A0AAE0YPR5_9GAST</name>
<feature type="repeat" description="ANK" evidence="3">
    <location>
        <begin position="74"/>
        <end position="106"/>
    </location>
</feature>
<sequence length="319" mass="35602">MPVLVDPMTPLLWRACLAGDAALIEEELKAGRSDPHKLDRNGESCLHMAARGGSAKGLERLLDEGLHLDHANHNDQTALHVAVNLDNLNLVRTMAQYGVDLDLTSRYSGMTALHLACRLGHEDIVQCLLESGANCATRDQIKKWPDHYTANRTILNVFDKHFEVCTHGRRKGSDLYRAINTSSLHSSSLLDSTLTLLQHNTTLGATGITAGNPSVTRDAAGVPVIDDDTEMQKLAAQGHLQRDREGPQYGNIRHGDVEIFDEMAKYNPDRDDMEAGTIKKNEKKWKINHKMDFSDQHKKRMQQNVFDRLLLASKKKENA</sequence>
<evidence type="ECO:0000256" key="3">
    <source>
        <dbReference type="PROSITE-ProRule" id="PRU00023"/>
    </source>
</evidence>
<feature type="repeat" description="ANK" evidence="3">
    <location>
        <begin position="108"/>
        <end position="140"/>
    </location>
</feature>
<dbReference type="SMART" id="SM00248">
    <property type="entry name" value="ANK"/>
    <property type="match status" value="4"/>
</dbReference>
<evidence type="ECO:0000313" key="5">
    <source>
        <dbReference type="Proteomes" id="UP001283361"/>
    </source>
</evidence>
<reference evidence="4" key="1">
    <citation type="journal article" date="2023" name="G3 (Bethesda)">
        <title>A reference genome for the long-term kleptoplast-retaining sea slug Elysia crispata morphotype clarki.</title>
        <authorList>
            <person name="Eastman K.E."/>
            <person name="Pendleton A.L."/>
            <person name="Shaikh M.A."/>
            <person name="Suttiyut T."/>
            <person name="Ogas R."/>
            <person name="Tomko P."/>
            <person name="Gavelis G."/>
            <person name="Widhalm J.R."/>
            <person name="Wisecaver J.H."/>
        </authorList>
    </citation>
    <scope>NUCLEOTIDE SEQUENCE</scope>
    <source>
        <strain evidence="4">ECLA1</strain>
    </source>
</reference>
<evidence type="ECO:0000256" key="1">
    <source>
        <dbReference type="ARBA" id="ARBA00022737"/>
    </source>
</evidence>
<dbReference type="EMBL" id="JAWDGP010005687">
    <property type="protein sequence ID" value="KAK3753878.1"/>
    <property type="molecule type" value="Genomic_DNA"/>
</dbReference>
<dbReference type="SUPFAM" id="SSF48403">
    <property type="entry name" value="Ankyrin repeat"/>
    <property type="match status" value="1"/>
</dbReference>
<keyword evidence="5" id="KW-1185">Reference proteome</keyword>
<feature type="repeat" description="ANK" evidence="3">
    <location>
        <begin position="41"/>
        <end position="73"/>
    </location>
</feature>
<dbReference type="PANTHER" id="PTHR24198">
    <property type="entry name" value="ANKYRIN REPEAT AND PROTEIN KINASE DOMAIN-CONTAINING PROTEIN"/>
    <property type="match status" value="1"/>
</dbReference>
<dbReference type="InterPro" id="IPR036770">
    <property type="entry name" value="Ankyrin_rpt-contain_sf"/>
</dbReference>
<dbReference type="Proteomes" id="UP001283361">
    <property type="component" value="Unassembled WGS sequence"/>
</dbReference>
<accession>A0AAE0YPR5</accession>
<organism evidence="4 5">
    <name type="scientific">Elysia crispata</name>
    <name type="common">lettuce slug</name>
    <dbReference type="NCBI Taxonomy" id="231223"/>
    <lineage>
        <taxon>Eukaryota</taxon>
        <taxon>Metazoa</taxon>
        <taxon>Spiralia</taxon>
        <taxon>Lophotrochozoa</taxon>
        <taxon>Mollusca</taxon>
        <taxon>Gastropoda</taxon>
        <taxon>Heterobranchia</taxon>
        <taxon>Euthyneura</taxon>
        <taxon>Panpulmonata</taxon>
        <taxon>Sacoglossa</taxon>
        <taxon>Placobranchoidea</taxon>
        <taxon>Plakobranchidae</taxon>
        <taxon>Elysia</taxon>
    </lineage>
</organism>
<keyword evidence="1" id="KW-0677">Repeat</keyword>
<proteinExistence type="predicted"/>
<dbReference type="PROSITE" id="PS50297">
    <property type="entry name" value="ANK_REP_REGION"/>
    <property type="match status" value="3"/>
</dbReference>
<dbReference type="PROSITE" id="PS50088">
    <property type="entry name" value="ANK_REPEAT"/>
    <property type="match status" value="3"/>
</dbReference>